<keyword evidence="2" id="KW-1185">Reference proteome</keyword>
<evidence type="ECO:0000313" key="2">
    <source>
        <dbReference type="Proteomes" id="UP000678499"/>
    </source>
</evidence>
<protein>
    <submittedName>
        <fullName evidence="1">Uncharacterized protein</fullName>
    </submittedName>
</protein>
<dbReference type="AlphaFoldDB" id="A0A7R9BX41"/>
<dbReference type="EMBL" id="CAJPEX010002977">
    <property type="protein sequence ID" value="CAG0921712.1"/>
    <property type="molecule type" value="Genomic_DNA"/>
</dbReference>
<sequence>MESHQQPLKHDDAEQSKEAFFPSFLMVPILRLVPCGGNFSCWAVLGGGPSSGGGFSTMESHQQPLKHDDAEQSKEAFFPSFLMVPILRLVPCGGNFSCWAVHGGGPSSGGESTTDNEALKLNTTLTGTACPSSISGFQGTLDPSTVSCLLAGPDMSTNNCSLAGIHESCEDVSPTHQDIANVGSFCANQLIFQTSQTSFEVVQVCRLDSKKTVSFRYRDRIGNSVKFMQAAENRRDSRHRKIPR</sequence>
<reference evidence="1" key="1">
    <citation type="submission" date="2020-11" db="EMBL/GenBank/DDBJ databases">
        <authorList>
            <person name="Tran Van P."/>
        </authorList>
    </citation>
    <scope>NUCLEOTIDE SEQUENCE</scope>
</reference>
<dbReference type="EMBL" id="OA885014">
    <property type="protein sequence ID" value="CAD7281560.1"/>
    <property type="molecule type" value="Genomic_DNA"/>
</dbReference>
<name>A0A7R9BX41_9CRUS</name>
<evidence type="ECO:0000313" key="1">
    <source>
        <dbReference type="EMBL" id="CAD7281560.1"/>
    </source>
</evidence>
<dbReference type="Proteomes" id="UP000678499">
    <property type="component" value="Unassembled WGS sequence"/>
</dbReference>
<accession>A0A7R9BX41</accession>
<organism evidence="1">
    <name type="scientific">Notodromas monacha</name>
    <dbReference type="NCBI Taxonomy" id="399045"/>
    <lineage>
        <taxon>Eukaryota</taxon>
        <taxon>Metazoa</taxon>
        <taxon>Ecdysozoa</taxon>
        <taxon>Arthropoda</taxon>
        <taxon>Crustacea</taxon>
        <taxon>Oligostraca</taxon>
        <taxon>Ostracoda</taxon>
        <taxon>Podocopa</taxon>
        <taxon>Podocopida</taxon>
        <taxon>Cypridocopina</taxon>
        <taxon>Cypridoidea</taxon>
        <taxon>Cyprididae</taxon>
        <taxon>Notodromas</taxon>
    </lineage>
</organism>
<gene>
    <name evidence="1" type="ORF">NMOB1V02_LOCUS9204</name>
</gene>
<proteinExistence type="predicted"/>